<dbReference type="AlphaFoldDB" id="A0AAN9FDI6"/>
<evidence type="ECO:0000256" key="3">
    <source>
        <dbReference type="ARBA" id="ARBA00023315"/>
    </source>
</evidence>
<gene>
    <name evidence="4" type="ORF">RIF29_15437</name>
</gene>
<comment type="caution">
    <text evidence="4">The sequence shown here is derived from an EMBL/GenBank/DDBJ whole genome shotgun (WGS) entry which is preliminary data.</text>
</comment>
<comment type="similarity">
    <text evidence="1">Belongs to the plant acyltransferase family.</text>
</comment>
<dbReference type="PANTHER" id="PTHR31623:SF110">
    <property type="entry name" value="VINORINE SYNTHASE-LIKE"/>
    <property type="match status" value="1"/>
</dbReference>
<reference evidence="4 5" key="1">
    <citation type="submission" date="2024-01" db="EMBL/GenBank/DDBJ databases">
        <title>The genomes of 5 underutilized Papilionoideae crops provide insights into root nodulation and disease resistanc.</title>
        <authorList>
            <person name="Yuan L."/>
        </authorList>
    </citation>
    <scope>NUCLEOTIDE SEQUENCE [LARGE SCALE GENOMIC DNA]</scope>
    <source>
        <strain evidence="4">ZHUSHIDOU_FW_LH</strain>
        <tissue evidence="4">Leaf</tissue>
    </source>
</reference>
<keyword evidence="3" id="KW-0012">Acyltransferase</keyword>
<evidence type="ECO:0000313" key="5">
    <source>
        <dbReference type="Proteomes" id="UP001372338"/>
    </source>
</evidence>
<dbReference type="Gene3D" id="3.30.559.10">
    <property type="entry name" value="Chloramphenicol acetyltransferase-like domain"/>
    <property type="match status" value="2"/>
</dbReference>
<dbReference type="EMBL" id="JAYWIO010000003">
    <property type="protein sequence ID" value="KAK7274352.1"/>
    <property type="molecule type" value="Genomic_DNA"/>
</dbReference>
<evidence type="ECO:0000313" key="4">
    <source>
        <dbReference type="EMBL" id="KAK7274352.1"/>
    </source>
</evidence>
<evidence type="ECO:0000256" key="1">
    <source>
        <dbReference type="ARBA" id="ARBA00009861"/>
    </source>
</evidence>
<organism evidence="4 5">
    <name type="scientific">Crotalaria pallida</name>
    <name type="common">Smooth rattlebox</name>
    <name type="synonym">Crotalaria striata</name>
    <dbReference type="NCBI Taxonomy" id="3830"/>
    <lineage>
        <taxon>Eukaryota</taxon>
        <taxon>Viridiplantae</taxon>
        <taxon>Streptophyta</taxon>
        <taxon>Embryophyta</taxon>
        <taxon>Tracheophyta</taxon>
        <taxon>Spermatophyta</taxon>
        <taxon>Magnoliopsida</taxon>
        <taxon>eudicotyledons</taxon>
        <taxon>Gunneridae</taxon>
        <taxon>Pentapetalae</taxon>
        <taxon>rosids</taxon>
        <taxon>fabids</taxon>
        <taxon>Fabales</taxon>
        <taxon>Fabaceae</taxon>
        <taxon>Papilionoideae</taxon>
        <taxon>50 kb inversion clade</taxon>
        <taxon>genistoids sensu lato</taxon>
        <taxon>core genistoids</taxon>
        <taxon>Crotalarieae</taxon>
        <taxon>Crotalaria</taxon>
    </lineage>
</organism>
<keyword evidence="2" id="KW-0808">Transferase</keyword>
<sequence>MSAEIEIISREDIRPSSPTPSHLRTFKHSLLDQLIPAPYAPIILFYTSPDTTATTTLSEVPKRLELLKQSLSKTLTQFYPIGGRIKDELSIDCNDKGANFLVSKVNCPIDNFLSQPELTILHKFLPTEPCPEGSNSVSYVTNIQVNVFQCGGIAIGVCISHRILDGAALSLFIKSWAERTRGCNKLTHPNFIASSLFPTSNLWLRDLSLEFWGSLMKQGKGVTKRLLFKNSDIATLKAQITAISLNSTRLEIVSAMLWKCLMDVSKARFGIKRPSFVSHLVNLRRRIDDALCPQHAIGNLLWLVAADHMSEHEIGLGELVCKLRDAITKIDNEFVEELRGDKGKLIMHESFRGIRERGSKNEVEYFGFSSWCNFGFYEADFGFGKPTWVSSIASTGSIVLNLIILVDTRLGDGIEAWVTLDEEAMKYLKANPDLLTYATFDPSPLAMSNQ</sequence>
<evidence type="ECO:0000256" key="2">
    <source>
        <dbReference type="ARBA" id="ARBA00022679"/>
    </source>
</evidence>
<dbReference type="PANTHER" id="PTHR31623">
    <property type="entry name" value="F21J9.9"/>
    <property type="match status" value="1"/>
</dbReference>
<dbReference type="GO" id="GO:0016746">
    <property type="term" value="F:acyltransferase activity"/>
    <property type="evidence" value="ECO:0007669"/>
    <property type="project" value="UniProtKB-KW"/>
</dbReference>
<proteinExistence type="inferred from homology"/>
<dbReference type="Proteomes" id="UP001372338">
    <property type="component" value="Unassembled WGS sequence"/>
</dbReference>
<protein>
    <submittedName>
        <fullName evidence="4">Uncharacterized protein</fullName>
    </submittedName>
</protein>
<accession>A0AAN9FDI6</accession>
<dbReference type="InterPro" id="IPR023213">
    <property type="entry name" value="CAT-like_dom_sf"/>
</dbReference>
<name>A0AAN9FDI6_CROPI</name>
<dbReference type="Pfam" id="PF02458">
    <property type="entry name" value="Transferase"/>
    <property type="match status" value="1"/>
</dbReference>
<keyword evidence="5" id="KW-1185">Reference proteome</keyword>